<dbReference type="Proteomes" id="UP000199537">
    <property type="component" value="Unassembled WGS sequence"/>
</dbReference>
<feature type="signal peptide" evidence="2">
    <location>
        <begin position="1"/>
        <end position="20"/>
    </location>
</feature>
<feature type="domain" description="Sialate O-acetylesterase" evidence="3">
    <location>
        <begin position="103"/>
        <end position="207"/>
    </location>
</feature>
<dbReference type="InterPro" id="IPR039329">
    <property type="entry name" value="SIAE"/>
</dbReference>
<reference evidence="5" key="1">
    <citation type="submission" date="2016-10" db="EMBL/GenBank/DDBJ databases">
        <authorList>
            <person name="Varghese N."/>
            <person name="Submissions S."/>
        </authorList>
    </citation>
    <scope>NUCLEOTIDE SEQUENCE [LARGE SCALE GENOMIC DNA]</scope>
    <source>
        <strain evidence="5">DSM 14807</strain>
    </source>
</reference>
<evidence type="ECO:0000313" key="4">
    <source>
        <dbReference type="EMBL" id="SFV27424.1"/>
    </source>
</evidence>
<organism evidence="4 5">
    <name type="scientific">Thermoflavifilum thermophilum</name>
    <dbReference type="NCBI Taxonomy" id="1393122"/>
    <lineage>
        <taxon>Bacteria</taxon>
        <taxon>Pseudomonadati</taxon>
        <taxon>Bacteroidota</taxon>
        <taxon>Chitinophagia</taxon>
        <taxon>Chitinophagales</taxon>
        <taxon>Chitinophagaceae</taxon>
        <taxon>Thermoflavifilum</taxon>
    </lineage>
</organism>
<dbReference type="Gene3D" id="3.40.50.1110">
    <property type="entry name" value="SGNH hydrolase"/>
    <property type="match status" value="2"/>
</dbReference>
<keyword evidence="2" id="KW-0732">Signal</keyword>
<feature type="chain" id="PRO_5011665568" evidence="2">
    <location>
        <begin position="21"/>
        <end position="654"/>
    </location>
</feature>
<feature type="domain" description="Sialate O-acetylesterase" evidence="3">
    <location>
        <begin position="433"/>
        <end position="526"/>
    </location>
</feature>
<evidence type="ECO:0000259" key="3">
    <source>
        <dbReference type="Pfam" id="PF03629"/>
    </source>
</evidence>
<dbReference type="SUPFAM" id="SSF49785">
    <property type="entry name" value="Galactose-binding domain-like"/>
    <property type="match status" value="1"/>
</dbReference>
<keyword evidence="5" id="KW-1185">Reference proteome</keyword>
<dbReference type="RefSeq" id="WP_222842541.1">
    <property type="nucleotide sequence ID" value="NZ_FPCJ01000001.1"/>
</dbReference>
<dbReference type="GO" id="GO:0005975">
    <property type="term" value="P:carbohydrate metabolic process"/>
    <property type="evidence" value="ECO:0007669"/>
    <property type="project" value="TreeGrafter"/>
</dbReference>
<dbReference type="InterPro" id="IPR036514">
    <property type="entry name" value="SGNH_hydro_sf"/>
</dbReference>
<dbReference type="Pfam" id="PF03629">
    <property type="entry name" value="SASA"/>
    <property type="match status" value="2"/>
</dbReference>
<evidence type="ECO:0000313" key="5">
    <source>
        <dbReference type="Proteomes" id="UP000199537"/>
    </source>
</evidence>
<dbReference type="GO" id="GO:0001681">
    <property type="term" value="F:sialate O-acetylesterase activity"/>
    <property type="evidence" value="ECO:0007669"/>
    <property type="project" value="InterPro"/>
</dbReference>
<dbReference type="PANTHER" id="PTHR22901">
    <property type="entry name" value="SIALATE O-ACETYLESTERASE"/>
    <property type="match status" value="1"/>
</dbReference>
<proteinExistence type="predicted"/>
<sequence length="654" mass="75303">MKKRWMLMFAMGLLVQQAVAQVRLPRIISDGMVLQRNDSARIWGWASPHEQIRLMFLQHTYRTQADDQGHWQIRLIPAPAGGPYAMEIDGKNHITLHDIYIGDVWLCSGQSNMQLPMRRVQPRYAHLIAQVHQPEIRQFLVPMQMNFQRPDTDLSSGSWLPANDWTVLDFSATAYFFARALYEKYHVPIGLINASVGGTPIQAWMSRYALKDFPQELETADHYADPHFVDSIIRNNWQHTASWMEPAWAHDSGWQALHPWYEKLPQADMNLWQPVQVPGFWTAPQWRDFYGIVWLKKTFYIPAELLARWEKQHVPVTLWMGRLVDADYTYLNGAFVGNITYQYPPRIYPVAGDLLKPGENEITVRLMHQSGMPWGFVPDKIYALVAGNDTISLRGTWSYRVGVRMPVMQGQVFIQYQPTGLFNGMIEPLLLYTIRGAIWYQGESNTAHPENYADLFMHMIRDWREKWQEGDFPFLFVQLPNYGFPAKDPNQWSGWAMLRAAQAEALRLPQTGMAVTIDIGEWNDVHPLDKKDVGERLALVAEKVVFGMENTSPGPECVGMEVKNHHVILKFRNVGKGLQAKQGPALHEFQIAGNDHHFVWAHARIISDNEVEVWSDAVDRPVEVRYAWSDSPVHPNLYNSDGLPAVPFHIHITH</sequence>
<name>A0A1I7MYF0_9BACT</name>
<evidence type="ECO:0000256" key="2">
    <source>
        <dbReference type="SAM" id="SignalP"/>
    </source>
</evidence>
<protein>
    <submittedName>
        <fullName evidence="4">Sialate O-acetylesterase</fullName>
    </submittedName>
</protein>
<dbReference type="EMBL" id="FPCJ01000001">
    <property type="protein sequence ID" value="SFV27424.1"/>
    <property type="molecule type" value="Genomic_DNA"/>
</dbReference>
<accession>A0A1I7MYF0</accession>
<dbReference type="Gene3D" id="2.60.120.260">
    <property type="entry name" value="Galactose-binding domain-like"/>
    <property type="match status" value="1"/>
</dbReference>
<dbReference type="SUPFAM" id="SSF52266">
    <property type="entry name" value="SGNH hydrolase"/>
    <property type="match status" value="1"/>
</dbReference>
<gene>
    <name evidence="4" type="ORF">SAMN05660895_0108</name>
</gene>
<dbReference type="InterPro" id="IPR008979">
    <property type="entry name" value="Galactose-bd-like_sf"/>
</dbReference>
<dbReference type="AlphaFoldDB" id="A0A1I7MYF0"/>
<dbReference type="STRING" id="1393122.SAMN05660895_0108"/>
<keyword evidence="1" id="KW-0378">Hydrolase</keyword>
<evidence type="ECO:0000256" key="1">
    <source>
        <dbReference type="ARBA" id="ARBA00022801"/>
    </source>
</evidence>
<dbReference type="InterPro" id="IPR005181">
    <property type="entry name" value="SASA"/>
</dbReference>
<dbReference type="PANTHER" id="PTHR22901:SF0">
    <property type="entry name" value="SIALATE O-ACETYLESTERASE"/>
    <property type="match status" value="1"/>
</dbReference>